<sequence>MKLAYPFLSVLLLLNVHSYAQNTFPATGNVGIGTATPASNLQVVEPTTSKPGGVLAPTKPVFKLSRLGTSGYTYNESAEFRIGHGGPNVWGSQLDLFINGGSNQNDIPDQHAMTWTYNGNVGIGTTAPIARLHLVGSGVSIDGSNSVSINNNDLAIQANTGGRSTTLGAQLEFVIPANTDGTNAWGQARIITVAGNAGNGNATGKMILGTRRMFDKLGTGAQWYYGNDLTIDGTGNVGVGTLTPDQKLSVNGTVHAKSVVIDLNGWSDYVFKKNYRLPALTAVKTYIRENKHLPGIPSEAEMIKTGLDVSEANKLLLKKMEEMTLYMIEAKEEITILKREVKQLKSKQNK</sequence>
<gene>
    <name evidence="3" type="ORF">DEO27_003455</name>
</gene>
<name>A0A5C1HVK4_9SPHI</name>
<dbReference type="EMBL" id="CP043450">
    <property type="protein sequence ID" value="QEM09110.1"/>
    <property type="molecule type" value="Genomic_DNA"/>
</dbReference>
<keyword evidence="1" id="KW-0175">Coiled coil</keyword>
<dbReference type="Proteomes" id="UP000251402">
    <property type="component" value="Chromosome"/>
</dbReference>
<dbReference type="OrthoDB" id="680331at2"/>
<reference evidence="3" key="1">
    <citation type="submission" date="2019-08" db="EMBL/GenBank/DDBJ databases">
        <title>Comparative genome analysis confer to the adaptation heavy metal polluted environment.</title>
        <authorList>
            <person name="Li Y."/>
        </authorList>
    </citation>
    <scope>NUCLEOTIDE SEQUENCE [LARGE SCALE GENOMIC DNA]</scope>
    <source>
        <strain evidence="3">P1</strain>
    </source>
</reference>
<feature type="signal peptide" evidence="2">
    <location>
        <begin position="1"/>
        <end position="20"/>
    </location>
</feature>
<organism evidence="3 4">
    <name type="scientific">Mucilaginibacter rubeus</name>
    <dbReference type="NCBI Taxonomy" id="2027860"/>
    <lineage>
        <taxon>Bacteria</taxon>
        <taxon>Pseudomonadati</taxon>
        <taxon>Bacteroidota</taxon>
        <taxon>Sphingobacteriia</taxon>
        <taxon>Sphingobacteriales</taxon>
        <taxon>Sphingobacteriaceae</taxon>
        <taxon>Mucilaginibacter</taxon>
    </lineage>
</organism>
<feature type="chain" id="PRO_5022987266" description="BZIP transcription factor" evidence="2">
    <location>
        <begin position="21"/>
        <end position="350"/>
    </location>
</feature>
<keyword evidence="4" id="KW-1185">Reference proteome</keyword>
<protein>
    <recommendedName>
        <fullName evidence="5">BZIP transcription factor</fullName>
    </recommendedName>
</protein>
<evidence type="ECO:0000313" key="4">
    <source>
        <dbReference type="Proteomes" id="UP000251402"/>
    </source>
</evidence>
<evidence type="ECO:0000256" key="1">
    <source>
        <dbReference type="SAM" id="Coils"/>
    </source>
</evidence>
<keyword evidence="2" id="KW-0732">Signal</keyword>
<evidence type="ECO:0000313" key="3">
    <source>
        <dbReference type="EMBL" id="QEM09110.1"/>
    </source>
</evidence>
<dbReference type="RefSeq" id="WP_112569762.1">
    <property type="nucleotide sequence ID" value="NZ_CP043450.1"/>
</dbReference>
<proteinExistence type="predicted"/>
<dbReference type="AlphaFoldDB" id="A0A5C1HVK4"/>
<evidence type="ECO:0008006" key="5">
    <source>
        <dbReference type="Google" id="ProtNLM"/>
    </source>
</evidence>
<evidence type="ECO:0000256" key="2">
    <source>
        <dbReference type="SAM" id="SignalP"/>
    </source>
</evidence>
<dbReference type="KEGG" id="mrub:DEO27_003455"/>
<feature type="coiled-coil region" evidence="1">
    <location>
        <begin position="320"/>
        <end position="347"/>
    </location>
</feature>
<accession>A0A5C1HVK4</accession>